<dbReference type="PANTHER" id="PTHR15454">
    <property type="entry name" value="NISCHARIN RELATED"/>
    <property type="match status" value="1"/>
</dbReference>
<dbReference type="GO" id="GO:0005737">
    <property type="term" value="C:cytoplasm"/>
    <property type="evidence" value="ECO:0007669"/>
    <property type="project" value="TreeGrafter"/>
</dbReference>
<proteinExistence type="predicted"/>
<sequence length="172" mass="18435">MDSSSLNLDYSNYLPSADALPESLKKLSLAANGLTEIRLDHLLKLEEVDLGYNKLTSAVSVPATLTSLNLEYNKVSVAALDLPGSLVSLNLRHNGLGPSGARLLAPKLSGLSKLKFLDLAYNNLGKQGLRALLVVLPSLPSLEILSLDDDDDVHRAREDHLVDDAASACLFC</sequence>
<reference evidence="3" key="1">
    <citation type="submission" date="2023-01" db="EMBL/GenBank/DDBJ databases">
        <title>Metagenome sequencing of chrysophaentin producing Chrysophaeum taylorii.</title>
        <authorList>
            <person name="Davison J."/>
            <person name="Bewley C."/>
        </authorList>
    </citation>
    <scope>NUCLEOTIDE SEQUENCE</scope>
    <source>
        <strain evidence="3">NIES-1699</strain>
    </source>
</reference>
<dbReference type="InterPro" id="IPR032675">
    <property type="entry name" value="LRR_dom_sf"/>
</dbReference>
<dbReference type="EMBL" id="JAQMWT010000419">
    <property type="protein sequence ID" value="KAJ8601590.1"/>
    <property type="molecule type" value="Genomic_DNA"/>
</dbReference>
<keyword evidence="2" id="KW-0677">Repeat</keyword>
<evidence type="ECO:0000256" key="1">
    <source>
        <dbReference type="ARBA" id="ARBA00022614"/>
    </source>
</evidence>
<organism evidence="3 4">
    <name type="scientific">Chrysophaeum taylorii</name>
    <dbReference type="NCBI Taxonomy" id="2483200"/>
    <lineage>
        <taxon>Eukaryota</taxon>
        <taxon>Sar</taxon>
        <taxon>Stramenopiles</taxon>
        <taxon>Ochrophyta</taxon>
        <taxon>Pelagophyceae</taxon>
        <taxon>Pelagomonadales</taxon>
        <taxon>Pelagomonadaceae</taxon>
        <taxon>Chrysophaeum</taxon>
    </lineage>
</organism>
<keyword evidence="4" id="KW-1185">Reference proteome</keyword>
<evidence type="ECO:0000256" key="2">
    <source>
        <dbReference type="ARBA" id="ARBA00022737"/>
    </source>
</evidence>
<dbReference type="InterPro" id="IPR001611">
    <property type="entry name" value="Leu-rich_rpt"/>
</dbReference>
<accession>A0AAD7XMR0</accession>
<dbReference type="SUPFAM" id="SSF52047">
    <property type="entry name" value="RNI-like"/>
    <property type="match status" value="1"/>
</dbReference>
<dbReference type="SMART" id="SM00368">
    <property type="entry name" value="LRR_RI"/>
    <property type="match status" value="2"/>
</dbReference>
<dbReference type="Proteomes" id="UP001230188">
    <property type="component" value="Unassembled WGS sequence"/>
</dbReference>
<dbReference type="Gene3D" id="3.80.10.10">
    <property type="entry name" value="Ribonuclease Inhibitor"/>
    <property type="match status" value="2"/>
</dbReference>
<evidence type="ECO:0000313" key="3">
    <source>
        <dbReference type="EMBL" id="KAJ8601590.1"/>
    </source>
</evidence>
<gene>
    <name evidence="3" type="ORF">CTAYLR_010137</name>
</gene>
<dbReference type="AlphaFoldDB" id="A0AAD7XMR0"/>
<name>A0AAD7XMR0_9STRA</name>
<comment type="caution">
    <text evidence="3">The sequence shown here is derived from an EMBL/GenBank/DDBJ whole genome shotgun (WGS) entry which is preliminary data.</text>
</comment>
<keyword evidence="1" id="KW-0433">Leucine-rich repeat</keyword>
<dbReference type="Pfam" id="PF13516">
    <property type="entry name" value="LRR_6"/>
    <property type="match status" value="3"/>
</dbReference>
<evidence type="ECO:0000313" key="4">
    <source>
        <dbReference type="Proteomes" id="UP001230188"/>
    </source>
</evidence>
<protein>
    <submittedName>
        <fullName evidence="3">Uncharacterized protein</fullName>
    </submittedName>
</protein>